<comment type="caution">
    <text evidence="3">The sequence shown here is derived from an EMBL/GenBank/DDBJ whole genome shotgun (WGS) entry which is preliminary data.</text>
</comment>
<feature type="transmembrane region" description="Helical" evidence="2">
    <location>
        <begin position="364"/>
        <end position="386"/>
    </location>
</feature>
<dbReference type="RefSeq" id="WP_316027723.1">
    <property type="nucleotide sequence ID" value="NZ_JAWDIO010000002.1"/>
</dbReference>
<reference evidence="3 4" key="1">
    <citation type="submission" date="2023-10" db="EMBL/GenBank/DDBJ databases">
        <title>Glaciecola aquimarina strain GGW-M5 nov., isolated from a coastal seawater.</title>
        <authorList>
            <person name="Bayburt H."/>
            <person name="Kim J.M."/>
            <person name="Choi B.J."/>
            <person name="Jeon C.O."/>
        </authorList>
    </citation>
    <scope>NUCLEOTIDE SEQUENCE [LARGE SCALE GENOMIC DNA]</scope>
    <source>
        <strain evidence="3 4">KCTC 32108</strain>
    </source>
</reference>
<name>A0ABU3T1T8_9ALTE</name>
<dbReference type="InterPro" id="IPR001927">
    <property type="entry name" value="Na/Gal_symport"/>
</dbReference>
<evidence type="ECO:0000256" key="2">
    <source>
        <dbReference type="SAM" id="Phobius"/>
    </source>
</evidence>
<dbReference type="Pfam" id="PF13347">
    <property type="entry name" value="MFS_2"/>
    <property type="match status" value="1"/>
</dbReference>
<dbReference type="InterPro" id="IPR036259">
    <property type="entry name" value="MFS_trans_sf"/>
</dbReference>
<feature type="transmembrane region" description="Helical" evidence="2">
    <location>
        <begin position="272"/>
        <end position="290"/>
    </location>
</feature>
<feature type="transmembrane region" description="Helical" evidence="2">
    <location>
        <begin position="234"/>
        <end position="252"/>
    </location>
</feature>
<proteinExistence type="inferred from homology"/>
<feature type="transmembrane region" description="Helical" evidence="2">
    <location>
        <begin position="109"/>
        <end position="126"/>
    </location>
</feature>
<feature type="transmembrane region" description="Helical" evidence="2">
    <location>
        <begin position="80"/>
        <end position="103"/>
    </location>
</feature>
<gene>
    <name evidence="3" type="ORF">RS130_22125</name>
</gene>
<feature type="transmembrane region" description="Helical" evidence="2">
    <location>
        <begin position="147"/>
        <end position="170"/>
    </location>
</feature>
<dbReference type="Gene3D" id="1.20.1250.20">
    <property type="entry name" value="MFS general substrate transporter like domains"/>
    <property type="match status" value="2"/>
</dbReference>
<feature type="transmembrane region" description="Helical" evidence="2">
    <location>
        <begin position="299"/>
        <end position="318"/>
    </location>
</feature>
<accession>A0ABU3T1T8</accession>
<organism evidence="3 4">
    <name type="scientific">Paraglaciecola aquimarina</name>
    <dbReference type="NCBI Taxonomy" id="1235557"/>
    <lineage>
        <taxon>Bacteria</taxon>
        <taxon>Pseudomonadati</taxon>
        <taxon>Pseudomonadota</taxon>
        <taxon>Gammaproteobacteria</taxon>
        <taxon>Alteromonadales</taxon>
        <taxon>Alteromonadaceae</taxon>
        <taxon>Paraglaciecola</taxon>
    </lineage>
</organism>
<keyword evidence="2" id="KW-1133">Transmembrane helix</keyword>
<keyword evidence="2" id="KW-0812">Transmembrane</keyword>
<feature type="transmembrane region" description="Helical" evidence="2">
    <location>
        <begin position="182"/>
        <end position="204"/>
    </location>
</feature>
<dbReference type="NCBIfam" id="TIGR00792">
    <property type="entry name" value="gph"/>
    <property type="match status" value="1"/>
</dbReference>
<dbReference type="EMBL" id="JAWDIO010000002">
    <property type="protein sequence ID" value="MDU0356220.1"/>
    <property type="molecule type" value="Genomic_DNA"/>
</dbReference>
<keyword evidence="2" id="KW-0472">Membrane</keyword>
<evidence type="ECO:0000313" key="4">
    <source>
        <dbReference type="Proteomes" id="UP001247805"/>
    </source>
</evidence>
<dbReference type="Proteomes" id="UP001247805">
    <property type="component" value="Unassembled WGS sequence"/>
</dbReference>
<protein>
    <submittedName>
        <fullName evidence="3">Glycoside-pentoside-hexuronide (GPH):cation symporter</fullName>
    </submittedName>
</protein>
<dbReference type="PANTHER" id="PTHR11328">
    <property type="entry name" value="MAJOR FACILITATOR SUPERFAMILY DOMAIN-CONTAINING PROTEIN"/>
    <property type="match status" value="1"/>
</dbReference>
<feature type="transmembrane region" description="Helical" evidence="2">
    <location>
        <begin position="406"/>
        <end position="428"/>
    </location>
</feature>
<dbReference type="InterPro" id="IPR039672">
    <property type="entry name" value="MFS_2"/>
</dbReference>
<evidence type="ECO:0000256" key="1">
    <source>
        <dbReference type="ARBA" id="ARBA00009617"/>
    </source>
</evidence>
<evidence type="ECO:0000313" key="3">
    <source>
        <dbReference type="EMBL" id="MDU0356220.1"/>
    </source>
</evidence>
<comment type="similarity">
    <text evidence="1">Belongs to the sodium:galactoside symporter (TC 2.A.2) family.</text>
</comment>
<sequence length="450" mass="49124">MTFSPLSRVQSLGYAGGNFGKNIVANTLGYFVLIYITDVLNIDPIMAGIIVLIALVVDAILDPLVGCLSDRKHSKHFGKYGGYIVFGAPLCSLSFVGIFYLPLVSENPVTTLLTCLLLFRASYTLIDLPHNALLSRISEDSRERAHLATLRFFFSSLGSLCVTVAAFQLFDSASNQAQAALFQKFSIFAACCSLIAVWLSWFAVRQRDVHARQCVLSWSQQVQGLKCIIVDKHAIIILVASFFCALTVPIFTKSFSYFCKYNLNDQTLIAKGLTLMVIAQTTSTPIWSYLSTRYEKHHALIAAHGLSILSVVYFSFLVTDSSAIFILGCLLVGAAAGGLWSVIWGMAPDVIDKVNHDSGIRSEAVFIALVVVLMKVGHGLSASLLGNVLTHNGYVANSVQNDAVLAAIRWVMCGFPVMGALICMACLYKYRLGHAQHKAIQAALKDLRTR</sequence>
<dbReference type="PANTHER" id="PTHR11328:SF24">
    <property type="entry name" value="MAJOR FACILITATOR SUPERFAMILY (MFS) PROFILE DOMAIN-CONTAINING PROTEIN"/>
    <property type="match status" value="1"/>
</dbReference>
<keyword evidence="4" id="KW-1185">Reference proteome</keyword>
<feature type="transmembrane region" description="Helical" evidence="2">
    <location>
        <begin position="45"/>
        <end position="68"/>
    </location>
</feature>
<dbReference type="SUPFAM" id="SSF103473">
    <property type="entry name" value="MFS general substrate transporter"/>
    <property type="match status" value="1"/>
</dbReference>
<feature type="transmembrane region" description="Helical" evidence="2">
    <location>
        <begin position="324"/>
        <end position="343"/>
    </location>
</feature>